<accession>K0S0C1</accession>
<dbReference type="Proteomes" id="UP000266841">
    <property type="component" value="Unassembled WGS sequence"/>
</dbReference>
<evidence type="ECO:0000313" key="1">
    <source>
        <dbReference type="EMBL" id="EJK59538.1"/>
    </source>
</evidence>
<comment type="caution">
    <text evidence="1">The sequence shown here is derived from an EMBL/GenBank/DDBJ whole genome shotgun (WGS) entry which is preliminary data.</text>
</comment>
<gene>
    <name evidence="1" type="ORF">THAOC_20217</name>
</gene>
<organism evidence="1 2">
    <name type="scientific">Thalassiosira oceanica</name>
    <name type="common">Marine diatom</name>
    <dbReference type="NCBI Taxonomy" id="159749"/>
    <lineage>
        <taxon>Eukaryota</taxon>
        <taxon>Sar</taxon>
        <taxon>Stramenopiles</taxon>
        <taxon>Ochrophyta</taxon>
        <taxon>Bacillariophyta</taxon>
        <taxon>Coscinodiscophyceae</taxon>
        <taxon>Thalassiosirophycidae</taxon>
        <taxon>Thalassiosirales</taxon>
        <taxon>Thalassiosiraceae</taxon>
        <taxon>Thalassiosira</taxon>
    </lineage>
</organism>
<dbReference type="EMBL" id="AGNL01022726">
    <property type="protein sequence ID" value="EJK59538.1"/>
    <property type="molecule type" value="Genomic_DNA"/>
</dbReference>
<keyword evidence="2" id="KW-1185">Reference proteome</keyword>
<proteinExistence type="predicted"/>
<protein>
    <submittedName>
        <fullName evidence="1">Uncharacterized protein</fullName>
    </submittedName>
</protein>
<feature type="non-terminal residue" evidence="1">
    <location>
        <position position="1"/>
    </location>
</feature>
<name>K0S0C1_THAOC</name>
<evidence type="ECO:0000313" key="2">
    <source>
        <dbReference type="Proteomes" id="UP000266841"/>
    </source>
</evidence>
<dbReference type="AlphaFoldDB" id="K0S0C1"/>
<sequence length="87" mass="9301">GLFVLTAEPRSAEGIRPPAERGVEGAIAEVVARRDRSACGEQGHSDDAAAYDGWRWRASDLRGALGSWADKPSCQDRASELPPLIPT</sequence>
<reference evidence="1 2" key="1">
    <citation type="journal article" date="2012" name="Genome Biol.">
        <title>Genome and low-iron response of an oceanic diatom adapted to chronic iron limitation.</title>
        <authorList>
            <person name="Lommer M."/>
            <person name="Specht M."/>
            <person name="Roy A.S."/>
            <person name="Kraemer L."/>
            <person name="Andreson R."/>
            <person name="Gutowska M.A."/>
            <person name="Wolf J."/>
            <person name="Bergner S.V."/>
            <person name="Schilhabel M.B."/>
            <person name="Klostermeier U.C."/>
            <person name="Beiko R.G."/>
            <person name="Rosenstiel P."/>
            <person name="Hippler M."/>
            <person name="Laroche J."/>
        </authorList>
    </citation>
    <scope>NUCLEOTIDE SEQUENCE [LARGE SCALE GENOMIC DNA]</scope>
    <source>
        <strain evidence="1 2">CCMP1005</strain>
    </source>
</reference>